<keyword evidence="2" id="KW-1185">Reference proteome</keyword>
<organism evidence="1 2">
    <name type="scientific">Amycolatopsis sulphurea</name>
    <dbReference type="NCBI Taxonomy" id="76022"/>
    <lineage>
        <taxon>Bacteria</taxon>
        <taxon>Bacillati</taxon>
        <taxon>Actinomycetota</taxon>
        <taxon>Actinomycetes</taxon>
        <taxon>Pseudonocardiales</taxon>
        <taxon>Pseudonocardiaceae</taxon>
        <taxon>Amycolatopsis</taxon>
    </lineage>
</organism>
<dbReference type="AlphaFoldDB" id="A0A2A9FIP9"/>
<reference evidence="1 2" key="1">
    <citation type="submission" date="2017-10" db="EMBL/GenBank/DDBJ databases">
        <title>Sequencing the genomes of 1000 actinobacteria strains.</title>
        <authorList>
            <person name="Klenk H.-P."/>
        </authorList>
    </citation>
    <scope>NUCLEOTIDE SEQUENCE [LARGE SCALE GENOMIC DNA]</scope>
    <source>
        <strain evidence="1 2">DSM 46092</strain>
    </source>
</reference>
<evidence type="ECO:0000313" key="1">
    <source>
        <dbReference type="EMBL" id="PFG50380.1"/>
    </source>
</evidence>
<name>A0A2A9FIP9_9PSEU</name>
<comment type="caution">
    <text evidence="1">The sequence shown here is derived from an EMBL/GenBank/DDBJ whole genome shotgun (WGS) entry which is preliminary data.</text>
</comment>
<protein>
    <submittedName>
        <fullName evidence="1">Uncharacterized protein</fullName>
    </submittedName>
</protein>
<evidence type="ECO:0000313" key="2">
    <source>
        <dbReference type="Proteomes" id="UP000243542"/>
    </source>
</evidence>
<sequence>MKGPFTDSESVKGPFTASHRTFAVAGAGALGPVRRGQNANTPSDWLSAAHLFG</sequence>
<proteinExistence type="predicted"/>
<gene>
    <name evidence="1" type="ORF">ATK36_5611</name>
</gene>
<dbReference type="EMBL" id="PDJK01000002">
    <property type="protein sequence ID" value="PFG50380.1"/>
    <property type="molecule type" value="Genomic_DNA"/>
</dbReference>
<accession>A0A2A9FIP9</accession>
<dbReference type="Proteomes" id="UP000243542">
    <property type="component" value="Unassembled WGS sequence"/>
</dbReference>